<dbReference type="Gene3D" id="1.10.10.1320">
    <property type="entry name" value="Anti-sigma factor, zinc-finger domain"/>
    <property type="match status" value="1"/>
</dbReference>
<dbReference type="Pfam" id="PF12973">
    <property type="entry name" value="Cupin_7"/>
    <property type="match status" value="1"/>
</dbReference>
<gene>
    <name evidence="2" type="ORF">ISQ19_01685</name>
</gene>
<comment type="caution">
    <text evidence="2">The sequence shown here is derived from an EMBL/GenBank/DDBJ whole genome shotgun (WGS) entry which is preliminary data.</text>
</comment>
<feature type="domain" description="ChrR-like cupin" evidence="1">
    <location>
        <begin position="107"/>
        <end position="196"/>
    </location>
</feature>
<dbReference type="EMBL" id="JADHOK010000010">
    <property type="protein sequence ID" value="MBL6761388.1"/>
    <property type="molecule type" value="Genomic_DNA"/>
</dbReference>
<dbReference type="AlphaFoldDB" id="A0A937HJ67"/>
<accession>A0A937HJ67</accession>
<organism evidence="2 3">
    <name type="scientific">PS1 clade bacterium</name>
    <dbReference type="NCBI Taxonomy" id="2175152"/>
    <lineage>
        <taxon>Bacteria</taxon>
        <taxon>Pseudomonadati</taxon>
        <taxon>Pseudomonadota</taxon>
        <taxon>Alphaproteobacteria</taxon>
        <taxon>PS1 clade</taxon>
    </lineage>
</organism>
<dbReference type="InterPro" id="IPR041916">
    <property type="entry name" value="Anti_sigma_zinc_sf"/>
</dbReference>
<dbReference type="Proteomes" id="UP000785783">
    <property type="component" value="Unassembled WGS sequence"/>
</dbReference>
<evidence type="ECO:0000313" key="3">
    <source>
        <dbReference type="Proteomes" id="UP000785783"/>
    </source>
</evidence>
<dbReference type="SUPFAM" id="SSF51182">
    <property type="entry name" value="RmlC-like cupins"/>
    <property type="match status" value="1"/>
</dbReference>
<evidence type="ECO:0000259" key="1">
    <source>
        <dbReference type="Pfam" id="PF12973"/>
    </source>
</evidence>
<dbReference type="CDD" id="cd20301">
    <property type="entry name" value="cupin_ChrR"/>
    <property type="match status" value="1"/>
</dbReference>
<dbReference type="Gene3D" id="2.60.120.10">
    <property type="entry name" value="Jelly Rolls"/>
    <property type="match status" value="1"/>
</dbReference>
<dbReference type="NCBIfam" id="TIGR02451">
    <property type="entry name" value="anti_sig_ChrR"/>
    <property type="match status" value="1"/>
</dbReference>
<dbReference type="InterPro" id="IPR011051">
    <property type="entry name" value="RmlC_Cupin_sf"/>
</dbReference>
<name>A0A937HJ67_9PROT</name>
<protein>
    <submittedName>
        <fullName evidence="2">Cupin domain-containing protein</fullName>
    </submittedName>
</protein>
<sequence>MNAHIPLSPSLESLVAQYAAGDLGYGMSVLMASFITLSPAARDQYKALEQLNGLLLDEAETCEVKADTLDAVMARLDEPEAEEEKTEVAQNQDLPAALRSLLDQPIENADWRFAYPGVKQVKLPFGDNGESVKLLKIKPGKAAPRHTHSGIEATLVLRGAFRDGNRLYERGQLALADMHIQHRPRAEGNEDCICLAVTDGALRFTDNIGRIARDFFAR</sequence>
<dbReference type="InterPro" id="IPR025979">
    <property type="entry name" value="ChrR-like_cupin_dom"/>
</dbReference>
<proteinExistence type="predicted"/>
<reference evidence="2" key="1">
    <citation type="submission" date="2020-10" db="EMBL/GenBank/DDBJ databases">
        <title>Microbiome of the Black Sea water column analyzed by genome centric metagenomics.</title>
        <authorList>
            <person name="Cabello-Yeves P.J."/>
            <person name="Callieri C."/>
            <person name="Picazo A."/>
            <person name="Mehrshad M."/>
            <person name="Haro-Moreno J.M."/>
            <person name="Roda-Garcia J."/>
            <person name="Dzembekova N."/>
            <person name="Slabakova V."/>
            <person name="Slabakova N."/>
            <person name="Moncheva S."/>
            <person name="Rodriguez-Valera F."/>
        </authorList>
    </citation>
    <scope>NUCLEOTIDE SEQUENCE</scope>
    <source>
        <strain evidence="2">BS307-5m-G5</strain>
    </source>
</reference>
<evidence type="ECO:0000313" key="2">
    <source>
        <dbReference type="EMBL" id="MBL6761388.1"/>
    </source>
</evidence>
<dbReference type="InterPro" id="IPR014710">
    <property type="entry name" value="RmlC-like_jellyroll"/>
</dbReference>
<dbReference type="InterPro" id="IPR012807">
    <property type="entry name" value="Anti-sigma_ChrR"/>
</dbReference>